<dbReference type="SUPFAM" id="SSF49785">
    <property type="entry name" value="Galactose-binding domain-like"/>
    <property type="match status" value="2"/>
</dbReference>
<evidence type="ECO:0008006" key="5">
    <source>
        <dbReference type="Google" id="ProtNLM"/>
    </source>
</evidence>
<evidence type="ECO:0000259" key="2">
    <source>
        <dbReference type="PROSITE" id="PS51114"/>
    </source>
</evidence>
<comment type="caution">
    <text evidence="3">The sequence shown here is derived from an EMBL/GenBank/DDBJ whole genome shotgun (WGS) entry which is preliminary data.</text>
</comment>
<feature type="domain" description="FBA" evidence="2">
    <location>
        <begin position="199"/>
        <end position="373"/>
    </location>
</feature>
<dbReference type="InterPro" id="IPR008979">
    <property type="entry name" value="Galactose-bd-like_sf"/>
</dbReference>
<dbReference type="InterPro" id="IPR007397">
    <property type="entry name" value="F-box-assoc_dom"/>
</dbReference>
<proteinExistence type="predicted"/>
<dbReference type="InterPro" id="IPR001810">
    <property type="entry name" value="F-box_dom"/>
</dbReference>
<dbReference type="GO" id="GO:0019005">
    <property type="term" value="C:SCF ubiquitin ligase complex"/>
    <property type="evidence" value="ECO:0007669"/>
    <property type="project" value="TreeGrafter"/>
</dbReference>
<dbReference type="SUPFAM" id="SSF81383">
    <property type="entry name" value="F-box domain"/>
    <property type="match status" value="2"/>
</dbReference>
<dbReference type="GO" id="GO:0061630">
    <property type="term" value="F:ubiquitin protein ligase activity"/>
    <property type="evidence" value="ECO:0007669"/>
    <property type="project" value="TreeGrafter"/>
</dbReference>
<organism evidence="3 4">
    <name type="scientific">Cervus elaphus hippelaphus</name>
    <name type="common">European red deer</name>
    <dbReference type="NCBI Taxonomy" id="46360"/>
    <lineage>
        <taxon>Eukaryota</taxon>
        <taxon>Metazoa</taxon>
        <taxon>Chordata</taxon>
        <taxon>Craniata</taxon>
        <taxon>Vertebrata</taxon>
        <taxon>Euteleostomi</taxon>
        <taxon>Mammalia</taxon>
        <taxon>Eutheria</taxon>
        <taxon>Laurasiatheria</taxon>
        <taxon>Artiodactyla</taxon>
        <taxon>Ruminantia</taxon>
        <taxon>Pecora</taxon>
        <taxon>Cervidae</taxon>
        <taxon>Cervinae</taxon>
        <taxon>Cervus</taxon>
    </lineage>
</organism>
<dbReference type="GO" id="GO:0036503">
    <property type="term" value="P:ERAD pathway"/>
    <property type="evidence" value="ECO:0007669"/>
    <property type="project" value="TreeGrafter"/>
</dbReference>
<dbReference type="GO" id="GO:0006516">
    <property type="term" value="P:glycoprotein catabolic process"/>
    <property type="evidence" value="ECO:0007669"/>
    <property type="project" value="TreeGrafter"/>
</dbReference>
<dbReference type="GO" id="GO:0031146">
    <property type="term" value="P:SCF-dependent proteasomal ubiquitin-dependent protein catabolic process"/>
    <property type="evidence" value="ECO:0007669"/>
    <property type="project" value="TreeGrafter"/>
</dbReference>
<evidence type="ECO:0000259" key="1">
    <source>
        <dbReference type="PROSITE" id="PS50181"/>
    </source>
</evidence>
<dbReference type="SMART" id="SM00256">
    <property type="entry name" value="FBOX"/>
    <property type="match status" value="2"/>
</dbReference>
<dbReference type="AlphaFoldDB" id="A0A212DBE3"/>
<dbReference type="InterPro" id="IPR039752">
    <property type="entry name" value="F-box_only"/>
</dbReference>
<dbReference type="GO" id="GO:0005737">
    <property type="term" value="C:cytoplasm"/>
    <property type="evidence" value="ECO:0007669"/>
    <property type="project" value="TreeGrafter"/>
</dbReference>
<accession>A0A212DBE3</accession>
<dbReference type="Pfam" id="PF04300">
    <property type="entry name" value="FBA"/>
    <property type="match status" value="2"/>
</dbReference>
<dbReference type="EMBL" id="MKHE01000004">
    <property type="protein sequence ID" value="OWK15557.1"/>
    <property type="molecule type" value="Genomic_DNA"/>
</dbReference>
<dbReference type="OrthoDB" id="1107553at2759"/>
<feature type="domain" description="FBA" evidence="2">
    <location>
        <begin position="480"/>
        <end position="649"/>
    </location>
</feature>
<sequence length="689" mass="79590">MVRMERQLTGFGNGTLECSWRRLAVEAAAATTPGEETMCTSASRNWAVGVCALKPEPKEAPGPNQLPTEMLREVLSYLPPRTLLRHCRPVCRRWRDLVDAWYLWRSILPWKHPDLWPVIRTCLPPADDPGPCILGRFCERRPLGRNLYPNPRGIGKRSYSREKVGGARRMGRLDSVTRVEMDPKRRAGVPPRETPGETYPWAGGLARNLGTNCFHLTGGFQKWTVLSREDDWAEEKENLEVMPRAYMQTSFLSSYRRYRKKQVLDLEKEGLWRELLDSGNIEICVSDWRNDRQGIDCIYQLTVHLLDANQAILDHFSPLPFPIRRGRNSSSHVFSSIKKGVRFVSFERHIWDLAFRNEQYGVSLMNSSVIVRVSAAWPGEDNLWASGGLPTSVASPDTDPKEVLGLNRLPNELLQEVLSYLPPSTLLRNCRPVCRRWRDLVDAWYLWRSILPWKHPDLWPVIRTCLPPVDDRGPCILGRFCERRPIGRNLLRNPRNSRGLGFLNRIVLSAGAARGAEENARAGRLMAYRQRWFLSTYRWCQQKQVLDLEKEGLWRELLDSGNIEICVSDWWFDDRDADCLYRLIVQLLDANQAVLHHFSPLPFPSDRHVFSNLKKGVRFVSFEHWVRDSEFSREQHRDYPLHPSVTVRALWFSPCALCPSFLLVLLQRLHWSCAEGPLLMSELEAHPYG</sequence>
<evidence type="ECO:0000313" key="3">
    <source>
        <dbReference type="EMBL" id="OWK15557.1"/>
    </source>
</evidence>
<dbReference type="Pfam" id="PF12937">
    <property type="entry name" value="F-box-like"/>
    <property type="match status" value="2"/>
</dbReference>
<gene>
    <name evidence="3" type="ORF">Celaphus_00004429</name>
</gene>
<dbReference type="Gene3D" id="2.60.120.260">
    <property type="entry name" value="Galactose-binding domain-like"/>
    <property type="match status" value="2"/>
</dbReference>
<keyword evidence="4" id="KW-1185">Reference proteome</keyword>
<dbReference type="PANTHER" id="PTHR12125:SF9">
    <property type="entry name" value="F-BOX ONLY PROTEIN 27"/>
    <property type="match status" value="1"/>
</dbReference>
<dbReference type="Proteomes" id="UP000242450">
    <property type="component" value="Chromosome 4"/>
</dbReference>
<dbReference type="InterPro" id="IPR036047">
    <property type="entry name" value="F-box-like_dom_sf"/>
</dbReference>
<dbReference type="PANTHER" id="PTHR12125">
    <property type="entry name" value="F-BOX ONLY PROTEIN 6-LIKE PROTEIN"/>
    <property type="match status" value="1"/>
</dbReference>
<feature type="domain" description="F-box" evidence="1">
    <location>
        <begin position="403"/>
        <end position="450"/>
    </location>
</feature>
<dbReference type="FunFam" id="2.60.120.260:FF:000012">
    <property type="entry name" value="F-box only protein 2"/>
    <property type="match status" value="1"/>
</dbReference>
<name>A0A212DBE3_CEREH</name>
<protein>
    <recommendedName>
        <fullName evidence="5">F-box domain-containing protein</fullName>
    </recommendedName>
</protein>
<dbReference type="PROSITE" id="PS50181">
    <property type="entry name" value="FBOX"/>
    <property type="match status" value="2"/>
</dbReference>
<dbReference type="PROSITE" id="PS51114">
    <property type="entry name" value="FBA"/>
    <property type="match status" value="2"/>
</dbReference>
<evidence type="ECO:0000313" key="4">
    <source>
        <dbReference type="Proteomes" id="UP000242450"/>
    </source>
</evidence>
<reference evidence="3 4" key="1">
    <citation type="journal article" date="2018" name="Mol. Genet. Genomics">
        <title>The red deer Cervus elaphus genome CerEla1.0: sequencing, annotating, genes, and chromosomes.</title>
        <authorList>
            <person name="Bana N.A."/>
            <person name="Nyiri A."/>
            <person name="Nagy J."/>
            <person name="Frank K."/>
            <person name="Nagy T."/>
            <person name="Steger V."/>
            <person name="Schiller M."/>
            <person name="Lakatos P."/>
            <person name="Sugar L."/>
            <person name="Horn P."/>
            <person name="Barta E."/>
            <person name="Orosz L."/>
        </authorList>
    </citation>
    <scope>NUCLEOTIDE SEQUENCE [LARGE SCALE GENOMIC DNA]</scope>
    <source>
        <strain evidence="3">Hungarian</strain>
    </source>
</reference>
<feature type="domain" description="F-box" evidence="1">
    <location>
        <begin position="60"/>
        <end position="107"/>
    </location>
</feature>
<dbReference type="Gene3D" id="1.20.1280.50">
    <property type="match status" value="2"/>
</dbReference>
<dbReference type="SMART" id="SM01198">
    <property type="entry name" value="FBA"/>
    <property type="match status" value="2"/>
</dbReference>